<evidence type="ECO:0000256" key="2">
    <source>
        <dbReference type="ARBA" id="ARBA00022692"/>
    </source>
</evidence>
<feature type="transmembrane region" description="Helical" evidence="5">
    <location>
        <begin position="43"/>
        <end position="62"/>
    </location>
</feature>
<evidence type="ECO:0000313" key="6">
    <source>
        <dbReference type="EMBL" id="MBA5629085.1"/>
    </source>
</evidence>
<evidence type="ECO:0000256" key="5">
    <source>
        <dbReference type="SAM" id="Phobius"/>
    </source>
</evidence>
<dbReference type="InterPro" id="IPR019109">
    <property type="entry name" value="MamF_MmsF"/>
</dbReference>
<proteinExistence type="predicted"/>
<name>A0A838ZQ21_9FLAO</name>
<evidence type="ECO:0000256" key="3">
    <source>
        <dbReference type="ARBA" id="ARBA00022989"/>
    </source>
</evidence>
<dbReference type="Proteomes" id="UP000552241">
    <property type="component" value="Unassembled WGS sequence"/>
</dbReference>
<dbReference type="EMBL" id="JACDZE010000001">
    <property type="protein sequence ID" value="MBA5629085.1"/>
    <property type="molecule type" value="Genomic_DNA"/>
</dbReference>
<feature type="transmembrane region" description="Helical" evidence="5">
    <location>
        <begin position="6"/>
        <end position="23"/>
    </location>
</feature>
<comment type="caution">
    <text evidence="6">The sequence shown here is derived from an EMBL/GenBank/DDBJ whole genome shotgun (WGS) entry which is preliminary data.</text>
</comment>
<comment type="subcellular location">
    <subcellularLocation>
        <location evidence="1">Membrane</location>
        <topology evidence="1">Multi-pass membrane protein</topology>
    </subcellularLocation>
</comment>
<evidence type="ECO:0000256" key="1">
    <source>
        <dbReference type="ARBA" id="ARBA00004141"/>
    </source>
</evidence>
<dbReference type="AlphaFoldDB" id="A0A838ZQ21"/>
<evidence type="ECO:0000256" key="4">
    <source>
        <dbReference type="ARBA" id="ARBA00023136"/>
    </source>
</evidence>
<dbReference type="Pfam" id="PF09685">
    <property type="entry name" value="MamF_MmsF"/>
    <property type="match status" value="1"/>
</dbReference>
<accession>A0A838ZQ21</accession>
<keyword evidence="7" id="KW-1185">Reference proteome</keyword>
<dbReference type="RefSeq" id="WP_182042651.1">
    <property type="nucleotide sequence ID" value="NZ_JACDZE010000001.1"/>
</dbReference>
<organism evidence="6 7">
    <name type="scientific">Moheibacter lacus</name>
    <dbReference type="NCBI Taxonomy" id="2745851"/>
    <lineage>
        <taxon>Bacteria</taxon>
        <taxon>Pseudomonadati</taxon>
        <taxon>Bacteroidota</taxon>
        <taxon>Flavobacteriia</taxon>
        <taxon>Flavobacteriales</taxon>
        <taxon>Weeksellaceae</taxon>
        <taxon>Moheibacter</taxon>
    </lineage>
</organism>
<keyword evidence="4 5" id="KW-0472">Membrane</keyword>
<evidence type="ECO:0008006" key="8">
    <source>
        <dbReference type="Google" id="ProtNLM"/>
    </source>
</evidence>
<gene>
    <name evidence="6" type="ORF">HU137_04790</name>
</gene>
<keyword evidence="2 5" id="KW-0812">Transmembrane</keyword>
<sequence>MDEKTTGIVSYLTWVGLLIAFLTRKEKTEYTSFHLRQSLGITVFSFAIGIIVYILSAVLGNFGGMMGWALYVLVIIMWVIGFIGAVQGEKKLVPVLGDKFQEWFKGV</sequence>
<evidence type="ECO:0000313" key="7">
    <source>
        <dbReference type="Proteomes" id="UP000552241"/>
    </source>
</evidence>
<reference evidence="6 7" key="1">
    <citation type="submission" date="2020-07" db="EMBL/GenBank/DDBJ databases">
        <title>Moheibacter lacus sp. nov., a member of the family Flavobacteriaceae isolated from freshwater lake sediment.</title>
        <authorList>
            <person name="Liu Y."/>
        </authorList>
    </citation>
    <scope>NUCLEOTIDE SEQUENCE [LARGE SCALE GENOMIC DNA]</scope>
    <source>
        <strain evidence="6 7">BDHS18</strain>
    </source>
</reference>
<feature type="transmembrane region" description="Helical" evidence="5">
    <location>
        <begin position="68"/>
        <end position="86"/>
    </location>
</feature>
<keyword evidence="3 5" id="KW-1133">Transmembrane helix</keyword>
<protein>
    <recommendedName>
        <fullName evidence="8">Import component protein</fullName>
    </recommendedName>
</protein>